<keyword evidence="3" id="KW-1185">Reference proteome</keyword>
<name>A0A8J4W3G4_9ROSI</name>
<keyword evidence="1" id="KW-0812">Transmembrane</keyword>
<dbReference type="EMBL" id="JRKL02000204">
    <property type="protein sequence ID" value="KAF3973859.1"/>
    <property type="molecule type" value="Genomic_DNA"/>
</dbReference>
<keyword evidence="1" id="KW-0472">Membrane</keyword>
<evidence type="ECO:0000313" key="2">
    <source>
        <dbReference type="EMBL" id="KAF3973859.1"/>
    </source>
</evidence>
<reference evidence="2" key="1">
    <citation type="submission" date="2020-03" db="EMBL/GenBank/DDBJ databases">
        <title>Castanea mollissima Vanexum genome sequencing.</title>
        <authorList>
            <person name="Staton M."/>
        </authorList>
    </citation>
    <scope>NUCLEOTIDE SEQUENCE</scope>
    <source>
        <tissue evidence="2">Leaf</tissue>
    </source>
</reference>
<dbReference type="OrthoDB" id="1671777at2759"/>
<protein>
    <submittedName>
        <fullName evidence="2">Uncharacterized protein</fullName>
    </submittedName>
</protein>
<accession>A0A8J4W3G4</accession>
<feature type="transmembrane region" description="Helical" evidence="1">
    <location>
        <begin position="76"/>
        <end position="95"/>
    </location>
</feature>
<evidence type="ECO:0000256" key="1">
    <source>
        <dbReference type="SAM" id="Phobius"/>
    </source>
</evidence>
<dbReference type="AlphaFoldDB" id="A0A8J4W3G4"/>
<proteinExistence type="predicted"/>
<dbReference type="Proteomes" id="UP000737018">
    <property type="component" value="Unassembled WGS sequence"/>
</dbReference>
<comment type="caution">
    <text evidence="2">The sequence shown here is derived from an EMBL/GenBank/DDBJ whole genome shotgun (WGS) entry which is preliminary data.</text>
</comment>
<gene>
    <name evidence="2" type="ORF">CMV_002748</name>
</gene>
<organism evidence="2 3">
    <name type="scientific">Castanea mollissima</name>
    <name type="common">Chinese chestnut</name>
    <dbReference type="NCBI Taxonomy" id="60419"/>
    <lineage>
        <taxon>Eukaryota</taxon>
        <taxon>Viridiplantae</taxon>
        <taxon>Streptophyta</taxon>
        <taxon>Embryophyta</taxon>
        <taxon>Tracheophyta</taxon>
        <taxon>Spermatophyta</taxon>
        <taxon>Magnoliopsida</taxon>
        <taxon>eudicotyledons</taxon>
        <taxon>Gunneridae</taxon>
        <taxon>Pentapetalae</taxon>
        <taxon>rosids</taxon>
        <taxon>fabids</taxon>
        <taxon>Fagales</taxon>
        <taxon>Fagaceae</taxon>
        <taxon>Castanea</taxon>
    </lineage>
</organism>
<feature type="transmembrane region" description="Helical" evidence="1">
    <location>
        <begin position="42"/>
        <end position="64"/>
    </location>
</feature>
<evidence type="ECO:0000313" key="3">
    <source>
        <dbReference type="Proteomes" id="UP000737018"/>
    </source>
</evidence>
<sequence length="178" mass="20482">MYYMDLRYPFLFAINILKSQVGSSLVWDPFNTIAHPTSTKTFILFLLFLLFPFTCIKVPIACSVNTGPITVRLGKFDPFLTVALVASIVFPQALFWYAYPIIIMISFRYSWLLYVLVIFLRWLQNVLPSIPEINIMIRATVTTLHNLEHQHEVEVIEWNQQSEEPGSNGGADDAFEMV</sequence>
<keyword evidence="1" id="KW-1133">Transmembrane helix</keyword>